<dbReference type="Proteomes" id="UP000464468">
    <property type="component" value="Chromosome"/>
</dbReference>
<dbReference type="Pfam" id="PF05069">
    <property type="entry name" value="Phage_tail_S"/>
    <property type="match status" value="1"/>
</dbReference>
<proteinExistence type="predicted"/>
<name>A0A7Z2NVY0_9SPHN</name>
<accession>A0A7Z2NVY0</accession>
<gene>
    <name evidence="1" type="ORF">GVO57_07430</name>
</gene>
<dbReference type="NCBIfam" id="TIGR01635">
    <property type="entry name" value="tail_comp_S"/>
    <property type="match status" value="1"/>
</dbReference>
<organism evidence="1 2">
    <name type="scientific">Sphingomonas changnyeongensis</name>
    <dbReference type="NCBI Taxonomy" id="2698679"/>
    <lineage>
        <taxon>Bacteria</taxon>
        <taxon>Pseudomonadati</taxon>
        <taxon>Pseudomonadota</taxon>
        <taxon>Alphaproteobacteria</taxon>
        <taxon>Sphingomonadales</taxon>
        <taxon>Sphingomonadaceae</taxon>
        <taxon>Sphingomonas</taxon>
    </lineage>
</organism>
<dbReference type="KEGG" id="schy:GVO57_07430"/>
<reference evidence="1 2" key="1">
    <citation type="submission" date="2020-01" db="EMBL/GenBank/DDBJ databases">
        <title>Sphingomonas sp. C33 whole genome sequece.</title>
        <authorList>
            <person name="Park C."/>
        </authorList>
    </citation>
    <scope>NUCLEOTIDE SEQUENCE [LARGE SCALE GENOMIC DNA]</scope>
    <source>
        <strain evidence="1 2">C33</strain>
    </source>
</reference>
<keyword evidence="2" id="KW-1185">Reference proteome</keyword>
<dbReference type="RefSeq" id="WP_160592624.1">
    <property type="nucleotide sequence ID" value="NZ_CP047895.1"/>
</dbReference>
<dbReference type="EMBL" id="CP047895">
    <property type="protein sequence ID" value="QHL90697.1"/>
    <property type="molecule type" value="Genomic_DNA"/>
</dbReference>
<sequence>MTGIAVQIEVGGDLRRALSRAAEASADLTGPMQEIAVHLAATTVERFDQERDPTGMPWKPSRRTLEEPGAKTLNLSGFLRQSIEPDWGRDYAAAGVEASGGPAVYAAVHQFGATITPRTAKALSFAGRVVARAVIPARPFLGFSDENRAFALDVITDHLAEVFGGTPS</sequence>
<evidence type="ECO:0000313" key="2">
    <source>
        <dbReference type="Proteomes" id="UP000464468"/>
    </source>
</evidence>
<dbReference type="InterPro" id="IPR006522">
    <property type="entry name" value="Phage_virion_morphogenesis"/>
</dbReference>
<protein>
    <submittedName>
        <fullName evidence="1">Phage virion morphogenesis protein</fullName>
    </submittedName>
</protein>
<evidence type="ECO:0000313" key="1">
    <source>
        <dbReference type="EMBL" id="QHL90697.1"/>
    </source>
</evidence>
<dbReference type="AlphaFoldDB" id="A0A7Z2NVY0"/>